<evidence type="ECO:0000256" key="5">
    <source>
        <dbReference type="PIRSR" id="PIRSR606118-50"/>
    </source>
</evidence>
<dbReference type="PANTHER" id="PTHR30461">
    <property type="entry name" value="DNA-INVERTASE FROM LAMBDOID PROPHAGE"/>
    <property type="match status" value="1"/>
</dbReference>
<evidence type="ECO:0000313" key="7">
    <source>
        <dbReference type="EMBL" id="ATC88015.1"/>
    </source>
</evidence>
<keyword evidence="4" id="KW-0233">DNA recombination</keyword>
<dbReference type="AlphaFoldDB" id="A0A290S8K4"/>
<name>A0A290S8K4_9GAMM</name>
<dbReference type="Gene3D" id="3.40.50.1390">
    <property type="entry name" value="Resolvase, N-terminal catalytic domain"/>
    <property type="match status" value="1"/>
</dbReference>
<dbReference type="Pfam" id="PF00239">
    <property type="entry name" value="Resolvase"/>
    <property type="match status" value="1"/>
</dbReference>
<dbReference type="InterPro" id="IPR006119">
    <property type="entry name" value="Resolv_N"/>
</dbReference>
<comment type="similarity">
    <text evidence="1">Belongs to the site-specific recombinase resolvase family.</text>
</comment>
<dbReference type="SMART" id="SM00857">
    <property type="entry name" value="Resolvase"/>
    <property type="match status" value="1"/>
</dbReference>
<dbReference type="PANTHER" id="PTHR30461:SF25">
    <property type="entry name" value="RESOLVASE-RELATED"/>
    <property type="match status" value="1"/>
</dbReference>
<dbReference type="PROSITE" id="PS00398">
    <property type="entry name" value="RECOMBINASES_2"/>
    <property type="match status" value="1"/>
</dbReference>
<dbReference type="GO" id="GO:0000150">
    <property type="term" value="F:DNA strand exchange activity"/>
    <property type="evidence" value="ECO:0007669"/>
    <property type="project" value="InterPro"/>
</dbReference>
<dbReference type="SUPFAM" id="SSF53041">
    <property type="entry name" value="Resolvase-like"/>
    <property type="match status" value="1"/>
</dbReference>
<keyword evidence="3" id="KW-0238">DNA-binding</keyword>
<evidence type="ECO:0000256" key="1">
    <source>
        <dbReference type="ARBA" id="ARBA00009913"/>
    </source>
</evidence>
<reference evidence="7 8" key="1">
    <citation type="journal article" date="2012" name="J. Bacteriol.">
        <title>Genome sequences of type strains of seven species of the marine bacterium Pseudoalteromonas.</title>
        <authorList>
            <person name="Xie B.B."/>
            <person name="Shu Y.L."/>
            <person name="Qin Q.L."/>
            <person name="Rong J.C."/>
            <person name="Zhang X.Y."/>
            <person name="Chen X.L."/>
            <person name="Shi M."/>
            <person name="He H.L."/>
            <person name="Zhou B.C."/>
            <person name="Zhang Y.Z."/>
        </authorList>
    </citation>
    <scope>NUCLEOTIDE SEQUENCE [LARGE SCALE GENOMIC DNA]</scope>
    <source>
        <strain evidence="7 8">A 37-1-2</strain>
    </source>
</reference>
<dbReference type="EMBL" id="CP011025">
    <property type="protein sequence ID" value="ATC88015.1"/>
    <property type="molecule type" value="Genomic_DNA"/>
</dbReference>
<dbReference type="InterPro" id="IPR009057">
    <property type="entry name" value="Homeodomain-like_sf"/>
</dbReference>
<protein>
    <recommendedName>
        <fullName evidence="6">Resolvase/invertase-type recombinase catalytic domain-containing protein</fullName>
    </recommendedName>
</protein>
<keyword evidence="2" id="KW-0229">DNA integration</keyword>
<evidence type="ECO:0000259" key="6">
    <source>
        <dbReference type="PROSITE" id="PS51736"/>
    </source>
</evidence>
<feature type="active site" description="O-(5'-phospho-DNA)-serine intermediate" evidence="5">
    <location>
        <position position="10"/>
    </location>
</feature>
<dbReference type="Gene3D" id="1.10.10.10">
    <property type="entry name" value="Winged helix-like DNA-binding domain superfamily/Winged helix DNA-binding domain"/>
    <property type="match status" value="1"/>
</dbReference>
<gene>
    <name evidence="7" type="ORF">PARC_a3681</name>
</gene>
<organism evidence="7 8">
    <name type="scientific">Pseudoalteromonas arctica A 37-1-2</name>
    <dbReference type="NCBI Taxonomy" id="1117313"/>
    <lineage>
        <taxon>Bacteria</taxon>
        <taxon>Pseudomonadati</taxon>
        <taxon>Pseudomonadota</taxon>
        <taxon>Gammaproteobacteria</taxon>
        <taxon>Alteromonadales</taxon>
        <taxon>Pseudoalteromonadaceae</taxon>
        <taxon>Pseudoalteromonas</taxon>
    </lineage>
</organism>
<evidence type="ECO:0000313" key="8">
    <source>
        <dbReference type="Proteomes" id="UP000016505"/>
    </source>
</evidence>
<feature type="domain" description="Resolvase/invertase-type recombinase catalytic" evidence="6">
    <location>
        <begin position="2"/>
        <end position="156"/>
    </location>
</feature>
<dbReference type="KEGG" id="part:PARC_a3681"/>
<dbReference type="InterPro" id="IPR036162">
    <property type="entry name" value="Resolvase-like_N_sf"/>
</dbReference>
<dbReference type="GO" id="GO:0003677">
    <property type="term" value="F:DNA binding"/>
    <property type="evidence" value="ECO:0007669"/>
    <property type="project" value="UniProtKB-KW"/>
</dbReference>
<evidence type="ECO:0000256" key="4">
    <source>
        <dbReference type="ARBA" id="ARBA00023172"/>
    </source>
</evidence>
<evidence type="ECO:0000256" key="3">
    <source>
        <dbReference type="ARBA" id="ARBA00023125"/>
    </source>
</evidence>
<dbReference type="InterPro" id="IPR036388">
    <property type="entry name" value="WH-like_DNA-bd_sf"/>
</dbReference>
<accession>A0A290S8K4</accession>
<sequence length="210" mass="24218">MKCFLYMRVSTVQQNIERQEKVLLDYAKDNNLTVSDRYYWEKESGAKLERPQLMALLDFAQIGDAIIVEQVDRLSRLNASDWELLKAKIKEKDLLILSPELPSITGMIDKDNRILSMIGSFLSDLVLELLVSTARKDLEDRKRRCDEGRKIAQAKGVKMGRPTNIELQNKIRELLLDGMSWSRIQKLLSCSRSTIQKVRKSIDDSELSEL</sequence>
<dbReference type="PROSITE" id="PS51736">
    <property type="entry name" value="RECOMBINASES_3"/>
    <property type="match status" value="1"/>
</dbReference>
<dbReference type="SUPFAM" id="SSF46689">
    <property type="entry name" value="Homeodomain-like"/>
    <property type="match status" value="1"/>
</dbReference>
<dbReference type="InterPro" id="IPR050639">
    <property type="entry name" value="SSR_resolvase"/>
</dbReference>
<dbReference type="GO" id="GO:0015074">
    <property type="term" value="P:DNA integration"/>
    <property type="evidence" value="ECO:0007669"/>
    <property type="project" value="UniProtKB-KW"/>
</dbReference>
<dbReference type="InterPro" id="IPR006118">
    <property type="entry name" value="Recombinase_CS"/>
</dbReference>
<evidence type="ECO:0000256" key="2">
    <source>
        <dbReference type="ARBA" id="ARBA00022908"/>
    </source>
</evidence>
<dbReference type="Proteomes" id="UP000016505">
    <property type="component" value="Chromosome I"/>
</dbReference>
<proteinExistence type="inferred from homology"/>